<comment type="caution">
    <text evidence="4">The sequence shown here is derived from an EMBL/GenBank/DDBJ whole genome shotgun (WGS) entry which is preliminary data.</text>
</comment>
<feature type="region of interest" description="Disordered" evidence="3">
    <location>
        <begin position="155"/>
        <end position="191"/>
    </location>
</feature>
<name>A0A507CEF4_9FUNG</name>
<protein>
    <recommendedName>
        <fullName evidence="2">Peroxisomal membrane protein PEX16</fullName>
    </recommendedName>
</protein>
<accession>A0A507CEF4</accession>
<evidence type="ECO:0000256" key="1">
    <source>
        <dbReference type="ARBA" id="ARBA00009505"/>
    </source>
</evidence>
<keyword evidence="2" id="KW-0576">Peroxisome</keyword>
<dbReference type="Pfam" id="PF08610">
    <property type="entry name" value="Pex16"/>
    <property type="match status" value="1"/>
</dbReference>
<evidence type="ECO:0000256" key="2">
    <source>
        <dbReference type="RuleBase" id="RU365003"/>
    </source>
</evidence>
<proteinExistence type="inferred from homology"/>
<dbReference type="AlphaFoldDB" id="A0A507CEF4"/>
<dbReference type="OrthoDB" id="2021143at2759"/>
<gene>
    <name evidence="4" type="ORF">SmJEL517_g00620</name>
</gene>
<comment type="subcellular location">
    <subcellularLocation>
        <location evidence="2">Peroxisome membrane</location>
    </subcellularLocation>
</comment>
<feature type="compositionally biased region" description="Low complexity" evidence="3">
    <location>
        <begin position="166"/>
        <end position="185"/>
    </location>
</feature>
<dbReference type="STRING" id="1806994.A0A507CEF4"/>
<dbReference type="EMBL" id="QEAO01000002">
    <property type="protein sequence ID" value="TPX37738.1"/>
    <property type="molecule type" value="Genomic_DNA"/>
</dbReference>
<comment type="similarity">
    <text evidence="1 2">Belongs to the peroxin-16 family.</text>
</comment>
<dbReference type="RefSeq" id="XP_031027649.1">
    <property type="nucleotide sequence ID" value="XM_031166549.1"/>
</dbReference>
<dbReference type="GO" id="GO:0005778">
    <property type="term" value="C:peroxisomal membrane"/>
    <property type="evidence" value="ECO:0007669"/>
    <property type="project" value="UniProtKB-SubCell"/>
</dbReference>
<evidence type="ECO:0000313" key="5">
    <source>
        <dbReference type="Proteomes" id="UP000319731"/>
    </source>
</evidence>
<sequence length="363" mass="40555">MAGATRPSGYGAFVLQNATQIGSLESGFRTLTYVLPGRFPNSDLVAEAIGASVNIAALYHDTILVPVARRQPGSTQSPFNRYTSAVLKSSTAYQRVAYALTFMGFVDNLLEQGLTRRFGKEIKWPFVTTYEIIKLILRLSLFRMSRARMIPHSAVEEREYDPSKLNPESAEAANDAAAATASSPTGTGFVGSRSGKSFNSVETVGKDPQTVQTYLNNKALSDPVKKSTDLLQSLDTLRTVAELAFILRPIVYVLMIQRYGAKSWKPWTTSLAMEVGSLAIQTNPLQLGWRSDLTQLEKDEYQKRIIFLVYYILRGPFFSEYTVPRLQRFIDWGSQKMIVSIVTGVVKDMIPMWENVYYITAAY</sequence>
<keyword evidence="2" id="KW-0962">Peroxisome biogenesis</keyword>
<keyword evidence="5" id="KW-1185">Reference proteome</keyword>
<dbReference type="GO" id="GO:0007031">
    <property type="term" value="P:peroxisome organization"/>
    <property type="evidence" value="ECO:0007669"/>
    <property type="project" value="UniProtKB-KW"/>
</dbReference>
<dbReference type="PANTHER" id="PTHR13299:SF0">
    <property type="entry name" value="PEROXISOMAL MEMBRANE PROTEIN PEX16"/>
    <property type="match status" value="1"/>
</dbReference>
<organism evidence="4 5">
    <name type="scientific">Synchytrium microbalum</name>
    <dbReference type="NCBI Taxonomy" id="1806994"/>
    <lineage>
        <taxon>Eukaryota</taxon>
        <taxon>Fungi</taxon>
        <taxon>Fungi incertae sedis</taxon>
        <taxon>Chytridiomycota</taxon>
        <taxon>Chytridiomycota incertae sedis</taxon>
        <taxon>Chytridiomycetes</taxon>
        <taxon>Synchytriales</taxon>
        <taxon>Synchytriaceae</taxon>
        <taxon>Synchytrium</taxon>
    </lineage>
</organism>
<evidence type="ECO:0000256" key="3">
    <source>
        <dbReference type="SAM" id="MobiDB-lite"/>
    </source>
</evidence>
<dbReference type="Proteomes" id="UP000319731">
    <property type="component" value="Unassembled WGS sequence"/>
</dbReference>
<evidence type="ECO:0000313" key="4">
    <source>
        <dbReference type="EMBL" id="TPX37738.1"/>
    </source>
</evidence>
<dbReference type="GeneID" id="42001846"/>
<dbReference type="PANTHER" id="PTHR13299">
    <property type="entry name" value="PEROXISOMAL MEMBRANE PROTEIN PEX16"/>
    <property type="match status" value="1"/>
</dbReference>
<dbReference type="InterPro" id="IPR013919">
    <property type="entry name" value="Pex16"/>
</dbReference>
<reference evidence="4 5" key="1">
    <citation type="journal article" date="2019" name="Sci. Rep.">
        <title>Comparative genomics of chytrid fungi reveal insights into the obligate biotrophic and pathogenic lifestyle of Synchytrium endobioticum.</title>
        <authorList>
            <person name="van de Vossenberg B.T.L.H."/>
            <person name="Warris S."/>
            <person name="Nguyen H.D.T."/>
            <person name="van Gent-Pelzer M.P.E."/>
            <person name="Joly D.L."/>
            <person name="van de Geest H.C."/>
            <person name="Bonants P.J.M."/>
            <person name="Smith D.S."/>
            <person name="Levesque C.A."/>
            <person name="van der Lee T.A.J."/>
        </authorList>
    </citation>
    <scope>NUCLEOTIDE SEQUENCE [LARGE SCALE GENOMIC DNA]</scope>
    <source>
        <strain evidence="4 5">JEL517</strain>
    </source>
</reference>